<dbReference type="InterPro" id="IPR016024">
    <property type="entry name" value="ARM-type_fold"/>
</dbReference>
<dbReference type="Proteomes" id="UP001281761">
    <property type="component" value="Unassembled WGS sequence"/>
</dbReference>
<proteinExistence type="predicted"/>
<name>A0ABQ9YBL2_9EUKA</name>
<protein>
    <submittedName>
        <fullName evidence="1">Uncharacterized protein</fullName>
    </submittedName>
</protein>
<accession>A0ABQ9YBL2</accession>
<organism evidence="1 2">
    <name type="scientific">Blattamonas nauphoetae</name>
    <dbReference type="NCBI Taxonomy" id="2049346"/>
    <lineage>
        <taxon>Eukaryota</taxon>
        <taxon>Metamonada</taxon>
        <taxon>Preaxostyla</taxon>
        <taxon>Oxymonadida</taxon>
        <taxon>Blattamonas</taxon>
    </lineage>
</organism>
<dbReference type="EMBL" id="JARBJD010000018">
    <property type="protein sequence ID" value="KAK2961153.1"/>
    <property type="molecule type" value="Genomic_DNA"/>
</dbReference>
<comment type="caution">
    <text evidence="1">The sequence shown here is derived from an EMBL/GenBank/DDBJ whole genome shotgun (WGS) entry which is preliminary data.</text>
</comment>
<keyword evidence="2" id="KW-1185">Reference proteome</keyword>
<evidence type="ECO:0000313" key="2">
    <source>
        <dbReference type="Proteomes" id="UP001281761"/>
    </source>
</evidence>
<gene>
    <name evidence="1" type="ORF">BLNAU_3921</name>
</gene>
<reference evidence="1 2" key="1">
    <citation type="journal article" date="2022" name="bioRxiv">
        <title>Genomics of Preaxostyla Flagellates Illuminates Evolutionary Transitions and the Path Towards Mitochondrial Loss.</title>
        <authorList>
            <person name="Novak L.V.F."/>
            <person name="Treitli S.C."/>
            <person name="Pyrih J."/>
            <person name="Halakuc P."/>
            <person name="Pipaliya S.V."/>
            <person name="Vacek V."/>
            <person name="Brzon O."/>
            <person name="Soukal P."/>
            <person name="Eme L."/>
            <person name="Dacks J.B."/>
            <person name="Karnkowska A."/>
            <person name="Elias M."/>
            <person name="Hampl V."/>
        </authorList>
    </citation>
    <scope>NUCLEOTIDE SEQUENCE [LARGE SCALE GENOMIC DNA]</scope>
    <source>
        <strain evidence="1">NAU3</strain>
        <tissue evidence="1">Gut</tissue>
    </source>
</reference>
<sequence>MIEPLKELRFEFDVFVHAGWKFFACVTLTITDPHKSSFQTNVLDDPSFPDLILNTLRLNHKAVRRKTIATIANIVVEYPSMSELFMTAHLVRPMTVVKPVHDAAVIEKITQTSIGLLSCLQSAPHAYEIVKPAFVTSFLVLYVSGIDSLKETLVSILASLMRISSDDVHFLLHICDPAPPYASDKIPYGCAETFPTVGKTLAQSLEELVDSESHFSIYSVRDFIVPFSSLYLMSTILNFVSTLPNDSPLRYSLVLFLRHFGTHHTILTHFELITDDSKRSLFLSLNFRRLLINLTQFLSDEDTSSVIQGIQSYHGGFNRDYSDFLQNYVHEEVKTLLPDSLRPSPLRIKAVRPFLRTLTKTVSYHFHRGHTDMWFVYEPRYLNEAFNDLIVDFAEQEKPSTISKIRLNCFPNTMLLSWRYEPKLLSFMLRCESPKDLEFCFSMLSKHSRRFGFSTIRLGEFQSLIEIGTHLIRSRESSKVPKTILRSLMHCVYWDCFDMSTLLPTLLPLVAEILELFKKRGKGTVLSSFLEHVALVGISQLEKDTLDEDRIRFATSTYLRLSFAIPTLRGLQCIMDRFAFCLAGRDSQRPNARRVLISRILVEEGCEDLFASTSLKTKSPLHFTAVMNH</sequence>
<evidence type="ECO:0000313" key="1">
    <source>
        <dbReference type="EMBL" id="KAK2961153.1"/>
    </source>
</evidence>
<dbReference type="SUPFAM" id="SSF48371">
    <property type="entry name" value="ARM repeat"/>
    <property type="match status" value="1"/>
</dbReference>